<proteinExistence type="predicted"/>
<feature type="region of interest" description="Disordered" evidence="1">
    <location>
        <begin position="98"/>
        <end position="124"/>
    </location>
</feature>
<dbReference type="EMBL" id="BSRZ01000004">
    <property type="protein sequence ID" value="GLW64099.1"/>
    <property type="molecule type" value="Genomic_DNA"/>
</dbReference>
<keyword evidence="3" id="KW-1185">Reference proteome</keyword>
<organism evidence="2 3">
    <name type="scientific">Actinomadura rubrobrunea</name>
    <dbReference type="NCBI Taxonomy" id="115335"/>
    <lineage>
        <taxon>Bacteria</taxon>
        <taxon>Bacillati</taxon>
        <taxon>Actinomycetota</taxon>
        <taxon>Actinomycetes</taxon>
        <taxon>Streptosporangiales</taxon>
        <taxon>Thermomonosporaceae</taxon>
        <taxon>Actinomadura</taxon>
    </lineage>
</organism>
<name>A0A9W6UUN0_9ACTN</name>
<feature type="region of interest" description="Disordered" evidence="1">
    <location>
        <begin position="1"/>
        <end position="51"/>
    </location>
</feature>
<accession>A0A9W6UUN0</accession>
<dbReference type="AlphaFoldDB" id="A0A9W6UUN0"/>
<gene>
    <name evidence="2" type="ORF">Arub01_23430</name>
</gene>
<sequence length="124" mass="12631">MEREAGGKGGRAASRAREGGRARVPLARSAVLPAGPPVLPLGPDRPGRLDGSVAALPEEAAIGLREREYGLDKVACVTMYLRMTSVRAAGAESLAPCDGAAGEGARPEPIPQGARCAASAHPRP</sequence>
<protein>
    <submittedName>
        <fullName evidence="2">Uncharacterized protein</fullName>
    </submittedName>
</protein>
<evidence type="ECO:0000313" key="2">
    <source>
        <dbReference type="EMBL" id="GLW64099.1"/>
    </source>
</evidence>
<dbReference type="Proteomes" id="UP001165124">
    <property type="component" value="Unassembled WGS sequence"/>
</dbReference>
<evidence type="ECO:0000256" key="1">
    <source>
        <dbReference type="SAM" id="MobiDB-lite"/>
    </source>
</evidence>
<comment type="caution">
    <text evidence="2">The sequence shown here is derived from an EMBL/GenBank/DDBJ whole genome shotgun (WGS) entry which is preliminary data.</text>
</comment>
<evidence type="ECO:0000313" key="3">
    <source>
        <dbReference type="Proteomes" id="UP001165124"/>
    </source>
</evidence>
<reference evidence="2" key="1">
    <citation type="submission" date="2023-02" db="EMBL/GenBank/DDBJ databases">
        <title>Actinomadura rubrobrunea NBRC 14622.</title>
        <authorList>
            <person name="Ichikawa N."/>
            <person name="Sato H."/>
            <person name="Tonouchi N."/>
        </authorList>
    </citation>
    <scope>NUCLEOTIDE SEQUENCE</scope>
    <source>
        <strain evidence="2">NBRC 14622</strain>
    </source>
</reference>